<accession>A0A9D1FI32</accession>
<feature type="binding site" evidence="8">
    <location>
        <begin position="26"/>
        <end position="31"/>
    </location>
    <ligand>
        <name>ATP</name>
        <dbReference type="ChEBI" id="CHEBI:30616"/>
    </ligand>
</feature>
<dbReference type="InterPro" id="IPR014729">
    <property type="entry name" value="Rossmann-like_a/b/a_fold"/>
</dbReference>
<dbReference type="AlphaFoldDB" id="A0A9D1FI32"/>
<dbReference type="Proteomes" id="UP000886865">
    <property type="component" value="Unassembled WGS sequence"/>
</dbReference>
<evidence type="ECO:0000256" key="2">
    <source>
        <dbReference type="ARBA" id="ARBA00022490"/>
    </source>
</evidence>
<dbReference type="GO" id="GO:0006400">
    <property type="term" value="P:tRNA modification"/>
    <property type="evidence" value="ECO:0007669"/>
    <property type="project" value="UniProtKB-UniRule"/>
</dbReference>
<evidence type="ECO:0000256" key="7">
    <source>
        <dbReference type="ARBA" id="ARBA00048539"/>
    </source>
</evidence>
<evidence type="ECO:0000313" key="10">
    <source>
        <dbReference type="EMBL" id="HIS73857.1"/>
    </source>
</evidence>
<dbReference type="PANTHER" id="PTHR43033:SF1">
    <property type="entry name" value="TRNA(ILE)-LYSIDINE SYNTHASE-RELATED"/>
    <property type="match status" value="1"/>
</dbReference>
<dbReference type="InterPro" id="IPR012094">
    <property type="entry name" value="tRNA_Ile_lys_synt"/>
</dbReference>
<dbReference type="HAMAP" id="MF_01161">
    <property type="entry name" value="tRNA_Ile_lys_synt"/>
    <property type="match status" value="1"/>
</dbReference>
<dbReference type="Pfam" id="PF01171">
    <property type="entry name" value="ATP_bind_3"/>
    <property type="match status" value="1"/>
</dbReference>
<keyword evidence="4 8" id="KW-0819">tRNA processing</keyword>
<evidence type="ECO:0000313" key="11">
    <source>
        <dbReference type="Proteomes" id="UP000886865"/>
    </source>
</evidence>
<dbReference type="SUPFAM" id="SSF52402">
    <property type="entry name" value="Adenine nucleotide alpha hydrolases-like"/>
    <property type="match status" value="1"/>
</dbReference>
<dbReference type="EC" id="6.3.4.19" evidence="8"/>
<evidence type="ECO:0000256" key="5">
    <source>
        <dbReference type="ARBA" id="ARBA00022741"/>
    </source>
</evidence>
<comment type="similarity">
    <text evidence="8">Belongs to the tRNA(Ile)-lysidine synthase family.</text>
</comment>
<evidence type="ECO:0000256" key="1">
    <source>
        <dbReference type="ARBA" id="ARBA00004496"/>
    </source>
</evidence>
<keyword evidence="5 8" id="KW-0547">Nucleotide-binding</keyword>
<keyword evidence="6 8" id="KW-0067">ATP-binding</keyword>
<comment type="subcellular location">
    <subcellularLocation>
        <location evidence="1 8">Cytoplasm</location>
    </subcellularLocation>
</comment>
<comment type="function">
    <text evidence="8">Ligates lysine onto the cytidine present at position 34 of the AUA codon-specific tRNA(Ile) that contains the anticodon CAU, in an ATP-dependent manner. Cytidine is converted to lysidine, thus changing the amino acid specificity of the tRNA from methionine to isoleucine.</text>
</comment>
<keyword evidence="3 8" id="KW-0436">Ligase</keyword>
<dbReference type="PANTHER" id="PTHR43033">
    <property type="entry name" value="TRNA(ILE)-LYSIDINE SYNTHASE-RELATED"/>
    <property type="match status" value="1"/>
</dbReference>
<evidence type="ECO:0000256" key="8">
    <source>
        <dbReference type="HAMAP-Rule" id="MF_01161"/>
    </source>
</evidence>
<proteinExistence type="inferred from homology"/>
<reference evidence="10" key="1">
    <citation type="submission" date="2020-10" db="EMBL/GenBank/DDBJ databases">
        <authorList>
            <person name="Gilroy R."/>
        </authorList>
    </citation>
    <scope>NUCLEOTIDE SEQUENCE</scope>
    <source>
        <strain evidence="10">CHK152-2871</strain>
    </source>
</reference>
<evidence type="ECO:0000256" key="6">
    <source>
        <dbReference type="ARBA" id="ARBA00022840"/>
    </source>
</evidence>
<dbReference type="NCBIfam" id="TIGR02432">
    <property type="entry name" value="lysidine_TilS_N"/>
    <property type="match status" value="1"/>
</dbReference>
<dbReference type="Pfam" id="PF11734">
    <property type="entry name" value="TilS_C"/>
    <property type="match status" value="1"/>
</dbReference>
<comment type="domain">
    <text evidence="8">The N-terminal region contains the highly conserved SGGXDS motif, predicted to be a P-loop motif involved in ATP binding.</text>
</comment>
<comment type="caution">
    <text evidence="10">The sequence shown here is derived from an EMBL/GenBank/DDBJ whole genome shotgun (WGS) entry which is preliminary data.</text>
</comment>
<dbReference type="Gene3D" id="3.40.50.620">
    <property type="entry name" value="HUPs"/>
    <property type="match status" value="1"/>
</dbReference>
<organism evidence="10 11">
    <name type="scientific">Candidatus Galligastranaerophilus intestinavium</name>
    <dbReference type="NCBI Taxonomy" id="2840836"/>
    <lineage>
        <taxon>Bacteria</taxon>
        <taxon>Candidatus Galligastranaerophilus</taxon>
    </lineage>
</organism>
<gene>
    <name evidence="8 10" type="primary">tilS</name>
    <name evidence="10" type="ORF">IAA86_02415</name>
</gene>
<evidence type="ECO:0000256" key="4">
    <source>
        <dbReference type="ARBA" id="ARBA00022694"/>
    </source>
</evidence>
<dbReference type="EMBL" id="DVJQ01000021">
    <property type="protein sequence ID" value="HIS73857.1"/>
    <property type="molecule type" value="Genomic_DNA"/>
</dbReference>
<dbReference type="NCBIfam" id="TIGR02433">
    <property type="entry name" value="lysidine_TilS_C"/>
    <property type="match status" value="1"/>
</dbReference>
<protein>
    <recommendedName>
        <fullName evidence="8">tRNA(Ile)-lysidine synthase</fullName>
        <ecNumber evidence="8">6.3.4.19</ecNumber>
    </recommendedName>
    <alternativeName>
        <fullName evidence="8">tRNA(Ile)-2-lysyl-cytidine synthase</fullName>
    </alternativeName>
    <alternativeName>
        <fullName evidence="8">tRNA(Ile)-lysidine synthetase</fullName>
    </alternativeName>
</protein>
<evidence type="ECO:0000259" key="9">
    <source>
        <dbReference type="SMART" id="SM00977"/>
    </source>
</evidence>
<reference evidence="10" key="2">
    <citation type="journal article" date="2021" name="PeerJ">
        <title>Extensive microbial diversity within the chicken gut microbiome revealed by metagenomics and culture.</title>
        <authorList>
            <person name="Gilroy R."/>
            <person name="Ravi A."/>
            <person name="Getino M."/>
            <person name="Pursley I."/>
            <person name="Horton D.L."/>
            <person name="Alikhan N.F."/>
            <person name="Baker D."/>
            <person name="Gharbi K."/>
            <person name="Hall N."/>
            <person name="Watson M."/>
            <person name="Adriaenssens E.M."/>
            <person name="Foster-Nyarko E."/>
            <person name="Jarju S."/>
            <person name="Secka A."/>
            <person name="Antonio M."/>
            <person name="Oren A."/>
            <person name="Chaudhuri R.R."/>
            <person name="La Ragione R."/>
            <person name="Hildebrand F."/>
            <person name="Pallen M.J."/>
        </authorList>
    </citation>
    <scope>NUCLEOTIDE SEQUENCE</scope>
    <source>
        <strain evidence="10">CHK152-2871</strain>
    </source>
</reference>
<dbReference type="GO" id="GO:0005737">
    <property type="term" value="C:cytoplasm"/>
    <property type="evidence" value="ECO:0007669"/>
    <property type="project" value="UniProtKB-SubCell"/>
</dbReference>
<dbReference type="SUPFAM" id="SSF56037">
    <property type="entry name" value="PheT/TilS domain"/>
    <property type="match status" value="1"/>
</dbReference>
<dbReference type="GO" id="GO:0005524">
    <property type="term" value="F:ATP binding"/>
    <property type="evidence" value="ECO:0007669"/>
    <property type="project" value="UniProtKB-UniRule"/>
</dbReference>
<dbReference type="GO" id="GO:0032267">
    <property type="term" value="F:tRNA(Ile)-lysidine synthase activity"/>
    <property type="evidence" value="ECO:0007669"/>
    <property type="project" value="UniProtKB-EC"/>
</dbReference>
<sequence length="435" mass="49949">MSDIVQKVKEFIDNNNIEGKILLALSGGCDSVVLLHVLYTLGVDVVAIHLNHNWRGDESKRDEEFSRKYCESLGVDFYSQTLLADVKKTENDAREARYDFFEKCAKKFGASCVFLAHNMDDNAQTVLYRIIKGTGLKGLCAIPKIRGIYCRPLLDILRCDIEKYAKDNNLKYVFDSSNADVKYKRNLIRKEILPVLKKINPDVVFALNNLSKLSIMHYDTVFNDLQKVKEEVLHDDKIVLSKFLKLKKAQKFELINDYIGEKLKYRDFSRIKSYVDFIESKYDKCAKKSLNRTLFLEISEGYAFVSDGKKEQNLQEIEVKSQGEYVFGSKKIVIKKAQGIVDLKNSAVNFLNLDFSSNLVIRTRREGDVFSPFGTKAKNRKLKEYLIDKKIPRQKRENLLLLASGSEILCILGMQVSQKAAVDDKTNCYEIRISE</sequence>
<dbReference type="InterPro" id="IPR012796">
    <property type="entry name" value="Lysidine-tRNA-synth_C"/>
</dbReference>
<name>A0A9D1FI32_9BACT</name>
<dbReference type="InterPro" id="IPR012795">
    <property type="entry name" value="tRNA_Ile_lys_synt_N"/>
</dbReference>
<keyword evidence="2 8" id="KW-0963">Cytoplasm</keyword>
<feature type="domain" description="Lysidine-tRNA(Ile) synthetase C-terminal" evidence="9">
    <location>
        <begin position="359"/>
        <end position="433"/>
    </location>
</feature>
<dbReference type="CDD" id="cd01992">
    <property type="entry name" value="TilS_N"/>
    <property type="match status" value="1"/>
</dbReference>
<evidence type="ECO:0000256" key="3">
    <source>
        <dbReference type="ARBA" id="ARBA00022598"/>
    </source>
</evidence>
<dbReference type="InterPro" id="IPR011063">
    <property type="entry name" value="TilS/TtcA_N"/>
</dbReference>
<comment type="catalytic activity">
    <reaction evidence="7 8">
        <text>cytidine(34) in tRNA(Ile2) + L-lysine + ATP = lysidine(34) in tRNA(Ile2) + AMP + diphosphate + H(+)</text>
        <dbReference type="Rhea" id="RHEA:43744"/>
        <dbReference type="Rhea" id="RHEA-COMP:10625"/>
        <dbReference type="Rhea" id="RHEA-COMP:10670"/>
        <dbReference type="ChEBI" id="CHEBI:15378"/>
        <dbReference type="ChEBI" id="CHEBI:30616"/>
        <dbReference type="ChEBI" id="CHEBI:32551"/>
        <dbReference type="ChEBI" id="CHEBI:33019"/>
        <dbReference type="ChEBI" id="CHEBI:82748"/>
        <dbReference type="ChEBI" id="CHEBI:83665"/>
        <dbReference type="ChEBI" id="CHEBI:456215"/>
        <dbReference type="EC" id="6.3.4.19"/>
    </reaction>
</comment>
<dbReference type="SMART" id="SM00977">
    <property type="entry name" value="TilS_C"/>
    <property type="match status" value="1"/>
</dbReference>